<reference evidence="3 4" key="1">
    <citation type="submission" date="2018-09" db="EMBL/GenBank/DDBJ databases">
        <authorList>
            <person name="Zhu H."/>
        </authorList>
    </citation>
    <scope>NUCLEOTIDE SEQUENCE [LARGE SCALE GENOMIC DNA]</scope>
    <source>
        <strain evidence="3 4">K2R01-6</strain>
    </source>
</reference>
<dbReference type="GO" id="GO:0016020">
    <property type="term" value="C:membrane"/>
    <property type="evidence" value="ECO:0007669"/>
    <property type="project" value="InterPro"/>
</dbReference>
<keyword evidence="1" id="KW-0472">Membrane</keyword>
<dbReference type="Pfam" id="PF06580">
    <property type="entry name" value="His_kinase"/>
    <property type="match status" value="1"/>
</dbReference>
<dbReference type="SUPFAM" id="SSF55874">
    <property type="entry name" value="ATPase domain of HSP90 chaperone/DNA topoisomerase II/histidine kinase"/>
    <property type="match status" value="1"/>
</dbReference>
<protein>
    <recommendedName>
        <fullName evidence="2">Signal transduction histidine kinase internal region domain-containing protein</fullName>
    </recommendedName>
</protein>
<feature type="transmembrane region" description="Helical" evidence="1">
    <location>
        <begin position="47"/>
        <end position="68"/>
    </location>
</feature>
<dbReference type="InterPro" id="IPR050640">
    <property type="entry name" value="Bact_2-comp_sensor_kinase"/>
</dbReference>
<dbReference type="EMBL" id="QYUM01000003">
    <property type="protein sequence ID" value="RJF90766.1"/>
    <property type="molecule type" value="Genomic_DNA"/>
</dbReference>
<dbReference type="AlphaFoldDB" id="A0A418WL56"/>
<dbReference type="PANTHER" id="PTHR34220:SF7">
    <property type="entry name" value="SENSOR HISTIDINE KINASE YPDA"/>
    <property type="match status" value="1"/>
</dbReference>
<feature type="transmembrane region" description="Helical" evidence="1">
    <location>
        <begin position="121"/>
        <end position="142"/>
    </location>
</feature>
<dbReference type="Proteomes" id="UP000286100">
    <property type="component" value="Unassembled WGS sequence"/>
</dbReference>
<feature type="transmembrane region" description="Helical" evidence="1">
    <location>
        <begin position="21"/>
        <end position="41"/>
    </location>
</feature>
<organism evidence="3 4">
    <name type="scientific">Sphingomonas cavernae</name>
    <dbReference type="NCBI Taxonomy" id="2320861"/>
    <lineage>
        <taxon>Bacteria</taxon>
        <taxon>Pseudomonadati</taxon>
        <taxon>Pseudomonadota</taxon>
        <taxon>Alphaproteobacteria</taxon>
        <taxon>Sphingomonadales</taxon>
        <taxon>Sphingomonadaceae</taxon>
        <taxon>Sphingomonas</taxon>
    </lineage>
</organism>
<keyword evidence="1" id="KW-0812">Transmembrane</keyword>
<evidence type="ECO:0000313" key="4">
    <source>
        <dbReference type="Proteomes" id="UP000286100"/>
    </source>
</evidence>
<evidence type="ECO:0000259" key="2">
    <source>
        <dbReference type="Pfam" id="PF06580"/>
    </source>
</evidence>
<keyword evidence="1" id="KW-1133">Transmembrane helix</keyword>
<dbReference type="RefSeq" id="WP_119762221.1">
    <property type="nucleotide sequence ID" value="NZ_QYUM01000003.1"/>
</dbReference>
<keyword evidence="4" id="KW-1185">Reference proteome</keyword>
<dbReference type="InterPro" id="IPR036890">
    <property type="entry name" value="HATPase_C_sf"/>
</dbReference>
<gene>
    <name evidence="3" type="ORF">D3876_11255</name>
</gene>
<dbReference type="InterPro" id="IPR010559">
    <property type="entry name" value="Sig_transdc_His_kin_internal"/>
</dbReference>
<sequence>MLDHRLNLAPPTRREAALLTVVLWIAVLSVVSLAALLTGQVQSLPEALSLFTGFVTALCFAPILYGVVHLVSSRPLWLAVPVIFAGLTTTAVLQMLGDYGGQYLLHLSFADHRMPESTPQAMMVTTVIYWALSACNMGLLWISAASRRIRVKETELARSQVATLQAQLSLLRMQLNPHFMCNSLNTVSSLILDSQHAEANRMVERLADFLRGVMDIDGDEIRLSDELKTIDSYIHVEATRFGSRLHVAIDAADEVMDAAVPNFILQPLVENALKYGVEPVPGPVSLCVKARRDARELVLTVENESQQTLATQALTGVSPGHGIGLNNTRARLQMLFGDRGTLETQRLDRGFRATIRIPFNALAPAQDCKTAGRGDMAMQQ</sequence>
<evidence type="ECO:0000313" key="3">
    <source>
        <dbReference type="EMBL" id="RJF90766.1"/>
    </source>
</evidence>
<dbReference type="PANTHER" id="PTHR34220">
    <property type="entry name" value="SENSOR HISTIDINE KINASE YPDA"/>
    <property type="match status" value="1"/>
</dbReference>
<feature type="transmembrane region" description="Helical" evidence="1">
    <location>
        <begin position="75"/>
        <end position="96"/>
    </location>
</feature>
<accession>A0A418WL56</accession>
<proteinExistence type="predicted"/>
<name>A0A418WL56_9SPHN</name>
<evidence type="ECO:0000256" key="1">
    <source>
        <dbReference type="SAM" id="Phobius"/>
    </source>
</evidence>
<comment type="caution">
    <text evidence="3">The sequence shown here is derived from an EMBL/GenBank/DDBJ whole genome shotgun (WGS) entry which is preliminary data.</text>
</comment>
<dbReference type="OrthoDB" id="2514702at2"/>
<dbReference type="GO" id="GO:0000155">
    <property type="term" value="F:phosphorelay sensor kinase activity"/>
    <property type="evidence" value="ECO:0007669"/>
    <property type="project" value="InterPro"/>
</dbReference>
<dbReference type="Gene3D" id="3.30.565.10">
    <property type="entry name" value="Histidine kinase-like ATPase, C-terminal domain"/>
    <property type="match status" value="1"/>
</dbReference>
<feature type="domain" description="Signal transduction histidine kinase internal region" evidence="2">
    <location>
        <begin position="166"/>
        <end position="245"/>
    </location>
</feature>